<accession>A0A1H0Y580</accession>
<evidence type="ECO:0000256" key="2">
    <source>
        <dbReference type="ARBA" id="ARBA00023295"/>
    </source>
</evidence>
<evidence type="ECO:0000313" key="6">
    <source>
        <dbReference type="Proteomes" id="UP000199289"/>
    </source>
</evidence>
<reference evidence="4 7" key="3">
    <citation type="submission" date="2018-07" db="EMBL/GenBank/DDBJ databases">
        <title>Genome sequence of extremly halophilic archaeon Halopelagius longus strain BC12-B1.</title>
        <authorList>
            <person name="Zhang X."/>
        </authorList>
    </citation>
    <scope>NUCLEOTIDE SEQUENCE [LARGE SCALE GENOMIC DNA]</scope>
    <source>
        <strain evidence="4 7">BC12-B1</strain>
    </source>
</reference>
<dbReference type="EMBL" id="QQST01000001">
    <property type="protein sequence ID" value="RDI72284.1"/>
    <property type="molecule type" value="Genomic_DNA"/>
</dbReference>
<keyword evidence="7" id="KW-1185">Reference proteome</keyword>
<evidence type="ECO:0000313" key="4">
    <source>
        <dbReference type="EMBL" id="RDI72284.1"/>
    </source>
</evidence>
<dbReference type="GO" id="GO:0008477">
    <property type="term" value="F:purine nucleosidase activity"/>
    <property type="evidence" value="ECO:0007669"/>
    <property type="project" value="TreeGrafter"/>
</dbReference>
<reference evidence="6" key="2">
    <citation type="submission" date="2016-10" db="EMBL/GenBank/DDBJ databases">
        <authorList>
            <person name="Varghese N."/>
            <person name="Submissions S."/>
        </authorList>
    </citation>
    <scope>NUCLEOTIDE SEQUENCE [LARGE SCALE GENOMIC DNA]</scope>
    <source>
        <strain evidence="6">CGMCC 1.12397</strain>
    </source>
</reference>
<dbReference type="GO" id="GO:0005829">
    <property type="term" value="C:cytosol"/>
    <property type="evidence" value="ECO:0007669"/>
    <property type="project" value="TreeGrafter"/>
</dbReference>
<proteinExistence type="predicted"/>
<dbReference type="RefSeq" id="WP_092532156.1">
    <property type="nucleotide sequence ID" value="NZ_FNKQ01000001.1"/>
</dbReference>
<dbReference type="Gene3D" id="3.90.245.10">
    <property type="entry name" value="Ribonucleoside hydrolase-like"/>
    <property type="match status" value="1"/>
</dbReference>
<dbReference type="Proteomes" id="UP000199289">
    <property type="component" value="Unassembled WGS sequence"/>
</dbReference>
<dbReference type="Pfam" id="PF01156">
    <property type="entry name" value="IU_nuc_hydro"/>
    <property type="match status" value="1"/>
</dbReference>
<dbReference type="PANTHER" id="PTHR12304:SF4">
    <property type="entry name" value="URIDINE NUCLEOSIDASE"/>
    <property type="match status" value="1"/>
</dbReference>
<dbReference type="InterPro" id="IPR036452">
    <property type="entry name" value="Ribo_hydro-like"/>
</dbReference>
<reference evidence="5" key="1">
    <citation type="submission" date="2016-10" db="EMBL/GenBank/DDBJ databases">
        <authorList>
            <person name="de Groot N.N."/>
        </authorList>
    </citation>
    <scope>NUCLEOTIDE SEQUENCE [LARGE SCALE GENOMIC DNA]</scope>
    <source>
        <strain evidence="5">CGMCC 1.12397</strain>
    </source>
</reference>
<gene>
    <name evidence="4" type="ORF">DWB78_11500</name>
    <name evidence="5" type="ORF">SAMN05216278_0412</name>
</gene>
<dbReference type="GO" id="GO:0006152">
    <property type="term" value="P:purine nucleoside catabolic process"/>
    <property type="evidence" value="ECO:0007669"/>
    <property type="project" value="TreeGrafter"/>
</dbReference>
<dbReference type="PANTHER" id="PTHR12304">
    <property type="entry name" value="INOSINE-URIDINE PREFERRING NUCLEOSIDE HYDROLASE"/>
    <property type="match status" value="1"/>
</dbReference>
<dbReference type="InterPro" id="IPR001910">
    <property type="entry name" value="Inosine/uridine_hydrolase_dom"/>
</dbReference>
<evidence type="ECO:0000313" key="7">
    <source>
        <dbReference type="Proteomes" id="UP000255421"/>
    </source>
</evidence>
<sequence>MSRRVIVDTDTAGDDTLAILLLAAADSVDLEAVTIAAGNVEFDYQVENAKHTLDVAGLADEVPVYEGARRPLVKEHEHVPHIHGEGGFGGDFFPDTGIPSAEGFAPDAIVEAARESPGEITLCCIAPLTNVALALRREPELADLLDEVWVMGGAVNTLGNDTPSAEYNFWADPDAAKMVVDELDVNLVDWGLTVRAATFETAFLDRLGEIGTEYSELYRTATKRVREFSRERHGEDAATQPDSLTAACLVADDELVTESSRYFVDVDEREGMTRGYSLVDELGVTDGEPNARVVESVDEDLFREMFEAMLAAGAPEKPL</sequence>
<evidence type="ECO:0000259" key="3">
    <source>
        <dbReference type="Pfam" id="PF01156"/>
    </source>
</evidence>
<keyword evidence="1 4" id="KW-0378">Hydrolase</keyword>
<dbReference type="Proteomes" id="UP000255421">
    <property type="component" value="Unassembled WGS sequence"/>
</dbReference>
<evidence type="ECO:0000256" key="1">
    <source>
        <dbReference type="ARBA" id="ARBA00022801"/>
    </source>
</evidence>
<keyword evidence="2" id="KW-0326">Glycosidase</keyword>
<name>A0A1H0Y580_9EURY</name>
<dbReference type="SUPFAM" id="SSF53590">
    <property type="entry name" value="Nucleoside hydrolase"/>
    <property type="match status" value="1"/>
</dbReference>
<dbReference type="InterPro" id="IPR023186">
    <property type="entry name" value="IUNH"/>
</dbReference>
<organism evidence="5 6">
    <name type="scientific">Halopelagius longus</name>
    <dbReference type="NCBI Taxonomy" id="1236180"/>
    <lineage>
        <taxon>Archaea</taxon>
        <taxon>Methanobacteriati</taxon>
        <taxon>Methanobacteriota</taxon>
        <taxon>Stenosarchaea group</taxon>
        <taxon>Halobacteria</taxon>
        <taxon>Halobacteriales</taxon>
        <taxon>Haloferacaceae</taxon>
    </lineage>
</organism>
<evidence type="ECO:0000313" key="5">
    <source>
        <dbReference type="EMBL" id="SDQ10324.1"/>
    </source>
</evidence>
<dbReference type="EMBL" id="FNKQ01000001">
    <property type="protein sequence ID" value="SDQ10324.1"/>
    <property type="molecule type" value="Genomic_DNA"/>
</dbReference>
<protein>
    <submittedName>
        <fullName evidence="4">Nucleoside hydrolase</fullName>
    </submittedName>
    <submittedName>
        <fullName evidence="5">Purine nucleosidase</fullName>
    </submittedName>
</protein>
<dbReference type="OrthoDB" id="33780at2157"/>
<dbReference type="AlphaFoldDB" id="A0A1H0Y580"/>
<feature type="domain" description="Inosine/uridine-preferring nucleoside hydrolase" evidence="3">
    <location>
        <begin position="5"/>
        <end position="303"/>
    </location>
</feature>